<accession>A0A840CHK5</accession>
<dbReference type="GO" id="GO:0005886">
    <property type="term" value="C:plasma membrane"/>
    <property type="evidence" value="ECO:0007669"/>
    <property type="project" value="UniProtKB-SubCell"/>
</dbReference>
<sequence length="209" mass="22322">MCPAPVPIPTSDSARHTPLEDAQGLSIGILICAIGINLLTYMGFLTGQTAGIALIVSYLSGLSFGLVFFAINLPFYWFAYKRLGLEFTLKSIGCVTALSVLTEKLPLGFTVAHLNPALGVVMFGVLTGLGLLAVFRHKGSLGGLGVIALMIQDSTGFRAGYVQLIVDALIFFCALFLFDTRVVLYSLAGAAVLNGVIAFNHRRDRYIAD</sequence>
<dbReference type="Proteomes" id="UP000585681">
    <property type="component" value="Unassembled WGS sequence"/>
</dbReference>
<organism evidence="7 8">
    <name type="scientific">Actibacterium naphthalenivorans</name>
    <dbReference type="NCBI Taxonomy" id="1614693"/>
    <lineage>
        <taxon>Bacteria</taxon>
        <taxon>Pseudomonadati</taxon>
        <taxon>Pseudomonadota</taxon>
        <taxon>Alphaproteobacteria</taxon>
        <taxon>Rhodobacterales</taxon>
        <taxon>Roseobacteraceae</taxon>
        <taxon>Actibacterium</taxon>
    </lineage>
</organism>
<evidence type="ECO:0000313" key="7">
    <source>
        <dbReference type="EMBL" id="MBB4022266.1"/>
    </source>
</evidence>
<dbReference type="InterPro" id="IPR051461">
    <property type="entry name" value="UPF0750_membrane"/>
</dbReference>
<keyword evidence="8" id="KW-1185">Reference proteome</keyword>
<keyword evidence="2" id="KW-1003">Cell membrane</keyword>
<evidence type="ECO:0000313" key="8">
    <source>
        <dbReference type="Proteomes" id="UP000585681"/>
    </source>
</evidence>
<dbReference type="InterPro" id="IPR003740">
    <property type="entry name" value="YitT"/>
</dbReference>
<feature type="transmembrane region" description="Helical" evidence="6">
    <location>
        <begin position="50"/>
        <end position="71"/>
    </location>
</feature>
<evidence type="ECO:0000256" key="4">
    <source>
        <dbReference type="ARBA" id="ARBA00022989"/>
    </source>
</evidence>
<feature type="transmembrane region" description="Helical" evidence="6">
    <location>
        <begin position="183"/>
        <end position="200"/>
    </location>
</feature>
<reference evidence="7" key="1">
    <citation type="submission" date="2020-08" db="EMBL/GenBank/DDBJ databases">
        <title>Genomic Encyclopedia of Type Strains, Phase IV (KMG-IV): sequencing the most valuable type-strain genomes for metagenomic binning, comparative biology and taxonomic classification.</title>
        <authorList>
            <person name="Goeker M."/>
        </authorList>
    </citation>
    <scope>NUCLEOTIDE SEQUENCE [LARGE SCALE GENOMIC DNA]</scope>
    <source>
        <strain evidence="7">DSM 105040</strain>
    </source>
</reference>
<keyword evidence="5 6" id="KW-0472">Membrane</keyword>
<evidence type="ECO:0000256" key="6">
    <source>
        <dbReference type="SAM" id="Phobius"/>
    </source>
</evidence>
<keyword evidence="3 6" id="KW-0812">Transmembrane</keyword>
<evidence type="ECO:0000256" key="1">
    <source>
        <dbReference type="ARBA" id="ARBA00004651"/>
    </source>
</evidence>
<proteinExistence type="predicted"/>
<dbReference type="AlphaFoldDB" id="A0A840CHK5"/>
<dbReference type="PANTHER" id="PTHR33545">
    <property type="entry name" value="UPF0750 MEMBRANE PROTEIN YITT-RELATED"/>
    <property type="match status" value="1"/>
</dbReference>
<dbReference type="RefSeq" id="WP_054538904.1">
    <property type="nucleotide sequence ID" value="NZ_JACIEQ010000002.1"/>
</dbReference>
<comment type="caution">
    <text evidence="7">The sequence shown here is derived from an EMBL/GenBank/DDBJ whole genome shotgun (WGS) entry which is preliminary data.</text>
</comment>
<feature type="transmembrane region" description="Helical" evidence="6">
    <location>
        <begin position="25"/>
        <end position="44"/>
    </location>
</feature>
<dbReference type="EMBL" id="JACIEQ010000002">
    <property type="protein sequence ID" value="MBB4022266.1"/>
    <property type="molecule type" value="Genomic_DNA"/>
</dbReference>
<evidence type="ECO:0000256" key="5">
    <source>
        <dbReference type="ARBA" id="ARBA00023136"/>
    </source>
</evidence>
<name>A0A840CHK5_9RHOB</name>
<dbReference type="PANTHER" id="PTHR33545:SF5">
    <property type="entry name" value="UPF0750 MEMBRANE PROTEIN YITT"/>
    <property type="match status" value="1"/>
</dbReference>
<keyword evidence="4 6" id="KW-1133">Transmembrane helix</keyword>
<gene>
    <name evidence="7" type="ORF">GGR17_002075</name>
</gene>
<feature type="transmembrane region" description="Helical" evidence="6">
    <location>
        <begin position="156"/>
        <end position="177"/>
    </location>
</feature>
<dbReference type="Pfam" id="PF02588">
    <property type="entry name" value="YitT_membrane"/>
    <property type="match status" value="1"/>
</dbReference>
<evidence type="ECO:0000256" key="3">
    <source>
        <dbReference type="ARBA" id="ARBA00022692"/>
    </source>
</evidence>
<evidence type="ECO:0000256" key="2">
    <source>
        <dbReference type="ARBA" id="ARBA00022475"/>
    </source>
</evidence>
<protein>
    <submittedName>
        <fullName evidence="7">Uncharacterized membrane-anchored protein YitT (DUF2179 family)</fullName>
    </submittedName>
</protein>
<comment type="subcellular location">
    <subcellularLocation>
        <location evidence="1">Cell membrane</location>
        <topology evidence="1">Multi-pass membrane protein</topology>
    </subcellularLocation>
</comment>
<feature type="transmembrane region" description="Helical" evidence="6">
    <location>
        <begin position="114"/>
        <end position="135"/>
    </location>
</feature>